<protein>
    <submittedName>
        <fullName evidence="2">Uncharacterized protein</fullName>
    </submittedName>
</protein>
<organism evidence="2 3">
    <name type="scientific">Elsinoe ampelina</name>
    <dbReference type="NCBI Taxonomy" id="302913"/>
    <lineage>
        <taxon>Eukaryota</taxon>
        <taxon>Fungi</taxon>
        <taxon>Dikarya</taxon>
        <taxon>Ascomycota</taxon>
        <taxon>Pezizomycotina</taxon>
        <taxon>Dothideomycetes</taxon>
        <taxon>Dothideomycetidae</taxon>
        <taxon>Myriangiales</taxon>
        <taxon>Elsinoaceae</taxon>
        <taxon>Elsinoe</taxon>
    </lineage>
</organism>
<dbReference type="Proteomes" id="UP000799538">
    <property type="component" value="Unassembled WGS sequence"/>
</dbReference>
<reference evidence="3" key="1">
    <citation type="journal article" date="2020" name="Stud. Mycol.">
        <title>101 Dothideomycetes genomes: A test case for predicting lifestyles and emergence of pathogens.</title>
        <authorList>
            <person name="Haridas S."/>
            <person name="Albert R."/>
            <person name="Binder M."/>
            <person name="Bloem J."/>
            <person name="LaButti K."/>
            <person name="Salamov A."/>
            <person name="Andreopoulos B."/>
            <person name="Baker S."/>
            <person name="Barry K."/>
            <person name="Bills G."/>
            <person name="Bluhm B."/>
            <person name="Cannon C."/>
            <person name="Castanera R."/>
            <person name="Culley D."/>
            <person name="Daum C."/>
            <person name="Ezra D."/>
            <person name="Gonzalez J."/>
            <person name="Henrissat B."/>
            <person name="Kuo A."/>
            <person name="Liang C."/>
            <person name="Lipzen A."/>
            <person name="Lutzoni F."/>
            <person name="Magnuson J."/>
            <person name="Mondo S."/>
            <person name="Nolan M."/>
            <person name="Ohm R."/>
            <person name="Pangilinan J."/>
            <person name="Park H.-J."/>
            <person name="Ramirez L."/>
            <person name="Alfaro M."/>
            <person name="Sun H."/>
            <person name="Tritt A."/>
            <person name="Yoshinaga Y."/>
            <person name="Zwiers L.-H."/>
            <person name="Turgeon B."/>
            <person name="Goodwin S."/>
            <person name="Spatafora J."/>
            <person name="Crous P."/>
            <person name="Grigoriev I."/>
        </authorList>
    </citation>
    <scope>NUCLEOTIDE SEQUENCE [LARGE SCALE GENOMIC DNA]</scope>
    <source>
        <strain evidence="3">CECT 20119</strain>
    </source>
</reference>
<gene>
    <name evidence="2" type="ORF">BDZ85DRAFT_270535</name>
</gene>
<sequence length="85" mass="9786">MAGFVALRRQGWRRYTLSCTEFSSHIVGMTAEWKGRRVRRLPHTMEKVSVLCIVSQFGAVPSVPPPREWAGTWEGRGEDRQKDVR</sequence>
<accession>A0A6A6FY45</accession>
<proteinExistence type="predicted"/>
<feature type="compositionally biased region" description="Basic and acidic residues" evidence="1">
    <location>
        <begin position="75"/>
        <end position="85"/>
    </location>
</feature>
<evidence type="ECO:0000313" key="2">
    <source>
        <dbReference type="EMBL" id="KAF2218351.1"/>
    </source>
</evidence>
<dbReference type="AlphaFoldDB" id="A0A6A6FY45"/>
<dbReference type="EMBL" id="ML992552">
    <property type="protein sequence ID" value="KAF2218351.1"/>
    <property type="molecule type" value="Genomic_DNA"/>
</dbReference>
<name>A0A6A6FY45_9PEZI</name>
<evidence type="ECO:0000256" key="1">
    <source>
        <dbReference type="SAM" id="MobiDB-lite"/>
    </source>
</evidence>
<feature type="region of interest" description="Disordered" evidence="1">
    <location>
        <begin position="65"/>
        <end position="85"/>
    </location>
</feature>
<keyword evidence="3" id="KW-1185">Reference proteome</keyword>
<evidence type="ECO:0000313" key="3">
    <source>
        <dbReference type="Proteomes" id="UP000799538"/>
    </source>
</evidence>